<dbReference type="PROSITE" id="PS50005">
    <property type="entry name" value="TPR"/>
    <property type="match status" value="2"/>
</dbReference>
<dbReference type="SUPFAM" id="SSF48452">
    <property type="entry name" value="TPR-like"/>
    <property type="match status" value="1"/>
</dbReference>
<reference evidence="6 7" key="1">
    <citation type="journal article" date="2009" name="PLoS ONE">
        <title>The complete genome of Teredinibacter turnerae T7901: an intracellular endosymbiont of marine wood-boring bivalves (shipworms).</title>
        <authorList>
            <person name="Yang J.C."/>
            <person name="Madupu R."/>
            <person name="Durkin A.S."/>
            <person name="Ekborg N.A."/>
            <person name="Pedamallu C.S."/>
            <person name="Hostetler J.B."/>
            <person name="Radune D."/>
            <person name="Toms B.S."/>
            <person name="Henrissat B."/>
            <person name="Coutinho P.M."/>
            <person name="Schwarz S."/>
            <person name="Field L."/>
            <person name="Trindade-Silva A.E."/>
            <person name="Soares C.A.G."/>
            <person name="Elshahawi S."/>
            <person name="Hanora A."/>
            <person name="Schmidt E.W."/>
            <person name="Haygood M.G."/>
            <person name="Posfai J."/>
            <person name="Benner J."/>
            <person name="Madinger C."/>
            <person name="Nove J."/>
            <person name="Anton B."/>
            <person name="Chaudhary K."/>
            <person name="Foster J."/>
            <person name="Holman A."/>
            <person name="Kumar S."/>
            <person name="Lessard P.A."/>
            <person name="Luyten Y.A."/>
            <person name="Slatko B."/>
            <person name="Wood N."/>
            <person name="Wu B."/>
            <person name="Teplitski M."/>
            <person name="Mougous J.D."/>
            <person name="Ward N."/>
            <person name="Eisen J.A."/>
            <person name="Badger J.H."/>
            <person name="Distel D.L."/>
        </authorList>
    </citation>
    <scope>NUCLEOTIDE SEQUENCE [LARGE SCALE GENOMIC DNA]</scope>
    <source>
        <strain evidence="7">ATCC 39867 / T7901</strain>
    </source>
</reference>
<protein>
    <submittedName>
        <fullName evidence="6">Tetratricopeptide repeat domain protein</fullName>
    </submittedName>
</protein>
<dbReference type="SMART" id="SM00044">
    <property type="entry name" value="CYCc"/>
    <property type="match status" value="1"/>
</dbReference>
<dbReference type="GO" id="GO:0035556">
    <property type="term" value="P:intracellular signal transduction"/>
    <property type="evidence" value="ECO:0007669"/>
    <property type="project" value="InterPro"/>
</dbReference>
<evidence type="ECO:0000256" key="2">
    <source>
        <dbReference type="ARBA" id="ARBA00022803"/>
    </source>
</evidence>
<dbReference type="eggNOG" id="COG2114">
    <property type="taxonomic scope" value="Bacteria"/>
</dbReference>
<sequence>MEHRHLTLMFTDIVGYSSLMGRDQVQTIAMLEDYRRILIEQIGKQQGSVIEFIGDAVFARFDTPQAGVTAAIEIQKALFSFNHFRDKSLPQLRTRIGLHCGEVATKNDAFFGDDVNIAARLEPIAIADGICVSDRVYQSIKGELREPCMALGVLPLKNIQSKVRGYLIRPLGITLSIRAHYLNRRFNEKLGAYRYAIAASVICLILLGIYFIPRWLVPGYDANYVEIAEFKMLSTDGGTNEYLSSGISDAVRAQLADMKDVYVLKTGEGVEAPILLEGSVQRNGDNLRIAYQIKRKDGDVQIAGGKLDGKYNEIFILQDRLVGEIAKYLADEFDIPNFRPARLDTTSDILAYEYYMRGMEFYNRPKSESNSDEAIKFFSTALVHDPAYVDAEVALCRVYTTKYLSNRNVNWVESAEQHCNAALQLAPENDNALTAMASIYTRTGHHDQAIALLSGITEREPENGRAARALALALAKNKQVDDAIKLLQSSIEAAPKDWRNYSHLGRLYLSTGEMQLAIEAYLAVLEITPKNSSVLSNLGTAYYFTGNLKKAREYFQKHTELVKTAQAYTNLGTLNYFLGEYEIASKQFKIAVDLAPSDPVNHLNYADSLRNTPRMKRFAKEHYTTAIRLAKQMHKLDPTDANNMRTLALCYLGVTDIEAAKKYLSMAAEYESGTGDYLYLKLRYEIATNQLESSSETLEALLQTGYSPALLSHDPDLLPIRKMKGYKQLIAKY</sequence>
<dbReference type="Pfam" id="PF13181">
    <property type="entry name" value="TPR_8"/>
    <property type="match status" value="1"/>
</dbReference>
<evidence type="ECO:0000256" key="4">
    <source>
        <dbReference type="SAM" id="Phobius"/>
    </source>
</evidence>
<dbReference type="InterPro" id="IPR011990">
    <property type="entry name" value="TPR-like_helical_dom_sf"/>
</dbReference>
<dbReference type="PANTHER" id="PTHR45586">
    <property type="entry name" value="TPR REPEAT-CONTAINING PROTEIN PA4667"/>
    <property type="match status" value="1"/>
</dbReference>
<dbReference type="InterPro" id="IPR029787">
    <property type="entry name" value="Nucleotide_cyclase"/>
</dbReference>
<dbReference type="CDD" id="cd07302">
    <property type="entry name" value="CHD"/>
    <property type="match status" value="1"/>
</dbReference>
<dbReference type="SMART" id="SM00028">
    <property type="entry name" value="TPR"/>
    <property type="match status" value="7"/>
</dbReference>
<dbReference type="eggNOG" id="COG0457">
    <property type="taxonomic scope" value="Bacteria"/>
</dbReference>
<gene>
    <name evidence="6" type="ordered locus">TERTU_0096</name>
</gene>
<dbReference type="HOGENOM" id="CLU_378087_0_0_6"/>
<dbReference type="OrthoDB" id="549777at2"/>
<evidence type="ECO:0000256" key="1">
    <source>
        <dbReference type="ARBA" id="ARBA00022737"/>
    </source>
</evidence>
<feature type="domain" description="Guanylate cyclase" evidence="5">
    <location>
        <begin position="7"/>
        <end position="122"/>
    </location>
</feature>
<dbReference type="InterPro" id="IPR051012">
    <property type="entry name" value="CellSynth/LPSAsmb/PSIAsmb"/>
</dbReference>
<proteinExistence type="predicted"/>
<dbReference type="GO" id="GO:0004016">
    <property type="term" value="F:adenylate cyclase activity"/>
    <property type="evidence" value="ECO:0007669"/>
    <property type="project" value="UniProtKB-ARBA"/>
</dbReference>
<keyword evidence="4" id="KW-0812">Transmembrane</keyword>
<dbReference type="InterPro" id="IPR001054">
    <property type="entry name" value="A/G_cyclase"/>
</dbReference>
<dbReference type="STRING" id="377629.TERTU_0096"/>
<dbReference type="RefSeq" id="WP_015817320.1">
    <property type="nucleotide sequence ID" value="NC_012997.1"/>
</dbReference>
<dbReference type="Gene3D" id="1.25.40.10">
    <property type="entry name" value="Tetratricopeptide repeat domain"/>
    <property type="match status" value="2"/>
</dbReference>
<dbReference type="Gene3D" id="3.30.70.1230">
    <property type="entry name" value="Nucleotide cyclase"/>
    <property type="match status" value="1"/>
</dbReference>
<dbReference type="Pfam" id="PF00211">
    <property type="entry name" value="Guanylate_cyc"/>
    <property type="match status" value="1"/>
</dbReference>
<feature type="transmembrane region" description="Helical" evidence="4">
    <location>
        <begin position="192"/>
        <end position="212"/>
    </location>
</feature>
<dbReference type="EMBL" id="CP001614">
    <property type="protein sequence ID" value="ACR11208.1"/>
    <property type="molecule type" value="Genomic_DNA"/>
</dbReference>
<dbReference type="InterPro" id="IPR019734">
    <property type="entry name" value="TPR_rpt"/>
</dbReference>
<dbReference type="Pfam" id="PF13424">
    <property type="entry name" value="TPR_12"/>
    <property type="match status" value="1"/>
</dbReference>
<dbReference type="eggNOG" id="COG5616">
    <property type="taxonomic scope" value="Bacteria"/>
</dbReference>
<keyword evidence="4" id="KW-1133">Transmembrane helix</keyword>
<accession>C5BKV4</accession>
<keyword evidence="2 3" id="KW-0802">TPR repeat</keyword>
<dbReference type="Pfam" id="PF14559">
    <property type="entry name" value="TPR_19"/>
    <property type="match status" value="1"/>
</dbReference>
<dbReference type="Proteomes" id="UP000009080">
    <property type="component" value="Chromosome"/>
</dbReference>
<dbReference type="PANTHER" id="PTHR45586:SF1">
    <property type="entry name" value="LIPOPOLYSACCHARIDE ASSEMBLY PROTEIN B"/>
    <property type="match status" value="1"/>
</dbReference>
<evidence type="ECO:0000313" key="7">
    <source>
        <dbReference type="Proteomes" id="UP000009080"/>
    </source>
</evidence>
<dbReference type="GO" id="GO:0009190">
    <property type="term" value="P:cyclic nucleotide biosynthetic process"/>
    <property type="evidence" value="ECO:0007669"/>
    <property type="project" value="InterPro"/>
</dbReference>
<keyword evidence="7" id="KW-1185">Reference proteome</keyword>
<dbReference type="PROSITE" id="PS50125">
    <property type="entry name" value="GUANYLATE_CYCLASE_2"/>
    <property type="match status" value="1"/>
</dbReference>
<evidence type="ECO:0000256" key="3">
    <source>
        <dbReference type="PROSITE-ProRule" id="PRU00339"/>
    </source>
</evidence>
<dbReference type="KEGG" id="ttu:TERTU_0096"/>
<feature type="repeat" description="TPR" evidence="3">
    <location>
        <begin position="498"/>
        <end position="531"/>
    </location>
</feature>
<dbReference type="SUPFAM" id="SSF55073">
    <property type="entry name" value="Nucleotide cyclase"/>
    <property type="match status" value="1"/>
</dbReference>
<dbReference type="AlphaFoldDB" id="C5BKV4"/>
<keyword evidence="4" id="KW-0472">Membrane</keyword>
<organism evidence="6 7">
    <name type="scientific">Teredinibacter turnerae (strain ATCC 39867 / T7901)</name>
    <dbReference type="NCBI Taxonomy" id="377629"/>
    <lineage>
        <taxon>Bacteria</taxon>
        <taxon>Pseudomonadati</taxon>
        <taxon>Pseudomonadota</taxon>
        <taxon>Gammaproteobacteria</taxon>
        <taxon>Cellvibrionales</taxon>
        <taxon>Cellvibrionaceae</taxon>
        <taxon>Teredinibacter</taxon>
    </lineage>
</organism>
<keyword evidence="1" id="KW-0677">Repeat</keyword>
<evidence type="ECO:0000259" key="5">
    <source>
        <dbReference type="PROSITE" id="PS50125"/>
    </source>
</evidence>
<name>C5BKV4_TERTT</name>
<feature type="repeat" description="TPR" evidence="3">
    <location>
        <begin position="565"/>
        <end position="598"/>
    </location>
</feature>
<evidence type="ECO:0000313" key="6">
    <source>
        <dbReference type="EMBL" id="ACR11208.1"/>
    </source>
</evidence>